<comment type="caution">
    <text evidence="2">The sequence shown here is derived from an EMBL/GenBank/DDBJ whole genome shotgun (WGS) entry which is preliminary data.</text>
</comment>
<feature type="region of interest" description="Disordered" evidence="1">
    <location>
        <begin position="1"/>
        <end position="116"/>
    </location>
</feature>
<reference evidence="2 3" key="1">
    <citation type="submission" date="2020-04" db="EMBL/GenBank/DDBJ databases">
        <title>Perkinsus olseni comparative genomics.</title>
        <authorList>
            <person name="Bogema D.R."/>
        </authorList>
    </citation>
    <scope>NUCLEOTIDE SEQUENCE [LARGE SCALE GENOMIC DNA]</scope>
    <source>
        <strain evidence="2 3">ATCC PRA-207</strain>
    </source>
</reference>
<feature type="compositionally biased region" description="Low complexity" evidence="1">
    <location>
        <begin position="46"/>
        <end position="55"/>
    </location>
</feature>
<feature type="compositionally biased region" description="Low complexity" evidence="1">
    <location>
        <begin position="277"/>
        <end position="297"/>
    </location>
</feature>
<dbReference type="AlphaFoldDB" id="A0A7J6SYI2"/>
<sequence length="322" mass="35431">MVEKDSLQSSSHSSHEDVCGPSSSDSRVPSWWRIPEGTESEPPGRPQSVRPSQSSPRRRRANKFILPDRHIRSGSLAARPSMNEVRVEKNDIVSTEGADRLPAGPAREHSDDTDLRSRLKRVEDGVERIRRKLLMSAGYSKSGSTRGREESVVRPCRAFKLGKRRLLEEPVQPSRGERCQPPRSEAHAIGKSPCPPQASSRERPASVTQVSRAIERCVDSLCSKRLDDYADPASMSPHSRKAAVRLFDVISIDLECLRRQIRRELARLRTCGSAAGQTPRPSSSARASRQSSTTTAINSAAAALPQVRGVEGGISPHLLSRL</sequence>
<proteinExistence type="predicted"/>
<feature type="compositionally biased region" description="Basic and acidic residues" evidence="1">
    <location>
        <begin position="106"/>
        <end position="116"/>
    </location>
</feature>
<protein>
    <submittedName>
        <fullName evidence="2">Uncharacterized protein</fullName>
    </submittedName>
</protein>
<evidence type="ECO:0000313" key="3">
    <source>
        <dbReference type="Proteomes" id="UP000553632"/>
    </source>
</evidence>
<gene>
    <name evidence="2" type="ORF">FOZ63_005512</name>
</gene>
<dbReference type="EMBL" id="JABANO010014986">
    <property type="protein sequence ID" value="KAF4737642.1"/>
    <property type="molecule type" value="Genomic_DNA"/>
</dbReference>
<accession>A0A7J6SYI2</accession>
<feature type="non-terminal residue" evidence="2">
    <location>
        <position position="322"/>
    </location>
</feature>
<feature type="region of interest" description="Disordered" evidence="1">
    <location>
        <begin position="170"/>
        <end position="208"/>
    </location>
</feature>
<name>A0A7J6SYI2_PEROL</name>
<feature type="compositionally biased region" description="Basic and acidic residues" evidence="1">
    <location>
        <begin position="175"/>
        <end position="188"/>
    </location>
</feature>
<evidence type="ECO:0000256" key="1">
    <source>
        <dbReference type="SAM" id="MobiDB-lite"/>
    </source>
</evidence>
<keyword evidence="3" id="KW-1185">Reference proteome</keyword>
<evidence type="ECO:0000313" key="2">
    <source>
        <dbReference type="EMBL" id="KAF4737642.1"/>
    </source>
</evidence>
<feature type="region of interest" description="Disordered" evidence="1">
    <location>
        <begin position="271"/>
        <end position="297"/>
    </location>
</feature>
<dbReference type="Proteomes" id="UP000553632">
    <property type="component" value="Unassembled WGS sequence"/>
</dbReference>
<organism evidence="2 3">
    <name type="scientific">Perkinsus olseni</name>
    <name type="common">Perkinsus atlanticus</name>
    <dbReference type="NCBI Taxonomy" id="32597"/>
    <lineage>
        <taxon>Eukaryota</taxon>
        <taxon>Sar</taxon>
        <taxon>Alveolata</taxon>
        <taxon>Perkinsozoa</taxon>
        <taxon>Perkinsea</taxon>
        <taxon>Perkinsida</taxon>
        <taxon>Perkinsidae</taxon>
        <taxon>Perkinsus</taxon>
    </lineage>
</organism>